<name>A0AAD8JWG5_TARER</name>
<keyword evidence="2" id="KW-1185">Reference proteome</keyword>
<dbReference type="Proteomes" id="UP001229421">
    <property type="component" value="Unassembled WGS sequence"/>
</dbReference>
<dbReference type="AlphaFoldDB" id="A0AAD8JWG5"/>
<protein>
    <submittedName>
        <fullName evidence="1">Uncharacterized protein</fullName>
    </submittedName>
</protein>
<evidence type="ECO:0000313" key="1">
    <source>
        <dbReference type="EMBL" id="KAK1412134.1"/>
    </source>
</evidence>
<proteinExistence type="predicted"/>
<organism evidence="1 2">
    <name type="scientific">Tagetes erecta</name>
    <name type="common">African marigold</name>
    <dbReference type="NCBI Taxonomy" id="13708"/>
    <lineage>
        <taxon>Eukaryota</taxon>
        <taxon>Viridiplantae</taxon>
        <taxon>Streptophyta</taxon>
        <taxon>Embryophyta</taxon>
        <taxon>Tracheophyta</taxon>
        <taxon>Spermatophyta</taxon>
        <taxon>Magnoliopsida</taxon>
        <taxon>eudicotyledons</taxon>
        <taxon>Gunneridae</taxon>
        <taxon>Pentapetalae</taxon>
        <taxon>asterids</taxon>
        <taxon>campanulids</taxon>
        <taxon>Asterales</taxon>
        <taxon>Asteraceae</taxon>
        <taxon>Asteroideae</taxon>
        <taxon>Heliantheae alliance</taxon>
        <taxon>Tageteae</taxon>
        <taxon>Tagetes</taxon>
    </lineage>
</organism>
<evidence type="ECO:0000313" key="2">
    <source>
        <dbReference type="Proteomes" id="UP001229421"/>
    </source>
</evidence>
<dbReference type="EMBL" id="JAUHHV010000009">
    <property type="protein sequence ID" value="KAK1412134.1"/>
    <property type="molecule type" value="Genomic_DNA"/>
</dbReference>
<reference evidence="1" key="1">
    <citation type="journal article" date="2023" name="bioRxiv">
        <title>Improved chromosome-level genome assembly for marigold (Tagetes erecta).</title>
        <authorList>
            <person name="Jiang F."/>
            <person name="Yuan L."/>
            <person name="Wang S."/>
            <person name="Wang H."/>
            <person name="Xu D."/>
            <person name="Wang A."/>
            <person name="Fan W."/>
        </authorList>
    </citation>
    <scope>NUCLEOTIDE SEQUENCE</scope>
    <source>
        <strain evidence="1">WSJ</strain>
        <tissue evidence="1">Leaf</tissue>
    </source>
</reference>
<accession>A0AAD8JWG5</accession>
<comment type="caution">
    <text evidence="1">The sequence shown here is derived from an EMBL/GenBank/DDBJ whole genome shotgun (WGS) entry which is preliminary data.</text>
</comment>
<gene>
    <name evidence="1" type="ORF">QVD17_33133</name>
</gene>
<sequence length="72" mass="8605">MLKICLKTWRVDLHIYIVLVEIGGLTRDYRRYIKEDLSTNSLFNLLIMNFKHTNSLFNLLILDRVKILAILR</sequence>